<dbReference type="EMBL" id="LRGB01000512">
    <property type="protein sequence ID" value="KZS18882.1"/>
    <property type="molecule type" value="Genomic_DNA"/>
</dbReference>
<organism evidence="1 2">
    <name type="scientific">Daphnia magna</name>
    <dbReference type="NCBI Taxonomy" id="35525"/>
    <lineage>
        <taxon>Eukaryota</taxon>
        <taxon>Metazoa</taxon>
        <taxon>Ecdysozoa</taxon>
        <taxon>Arthropoda</taxon>
        <taxon>Crustacea</taxon>
        <taxon>Branchiopoda</taxon>
        <taxon>Diplostraca</taxon>
        <taxon>Cladocera</taxon>
        <taxon>Anomopoda</taxon>
        <taxon>Daphniidae</taxon>
        <taxon>Daphnia</taxon>
    </lineage>
</organism>
<name>A0A162PIN9_9CRUS</name>
<gene>
    <name evidence="1" type="ORF">APZ42_015482</name>
</gene>
<dbReference type="AlphaFoldDB" id="A0A162PIN9"/>
<reference evidence="1 2" key="1">
    <citation type="submission" date="2016-03" db="EMBL/GenBank/DDBJ databases">
        <title>EvidentialGene: Evidence-directed Construction of Genes on Genomes.</title>
        <authorList>
            <person name="Gilbert D.G."/>
            <person name="Choi J.-H."/>
            <person name="Mockaitis K."/>
            <person name="Colbourne J."/>
            <person name="Pfrender M."/>
        </authorList>
    </citation>
    <scope>NUCLEOTIDE SEQUENCE [LARGE SCALE GENOMIC DNA]</scope>
    <source>
        <strain evidence="1 2">Xinb3</strain>
        <tissue evidence="1">Complete organism</tissue>
    </source>
</reference>
<comment type="caution">
    <text evidence="1">The sequence shown here is derived from an EMBL/GenBank/DDBJ whole genome shotgun (WGS) entry which is preliminary data.</text>
</comment>
<dbReference type="Proteomes" id="UP000076858">
    <property type="component" value="Unassembled WGS sequence"/>
</dbReference>
<evidence type="ECO:0000313" key="1">
    <source>
        <dbReference type="EMBL" id="KZS18882.1"/>
    </source>
</evidence>
<sequence length="65" mass="7304">MRNDARGLLHNERFGAFLIFDGDWGERGGGNEMFGFIKYDHNSRIVYGPMANKNVCIVAVLVSLN</sequence>
<protein>
    <submittedName>
        <fullName evidence="1">Uncharacterized protein</fullName>
    </submittedName>
</protein>
<accession>A0A162PIN9</accession>
<proteinExistence type="predicted"/>
<keyword evidence="2" id="KW-1185">Reference proteome</keyword>
<evidence type="ECO:0000313" key="2">
    <source>
        <dbReference type="Proteomes" id="UP000076858"/>
    </source>
</evidence>